<feature type="transmembrane region" description="Helical" evidence="11">
    <location>
        <begin position="1380"/>
        <end position="1401"/>
    </location>
</feature>
<evidence type="ECO:0000256" key="6">
    <source>
        <dbReference type="ARBA" id="ARBA00022989"/>
    </source>
</evidence>
<evidence type="ECO:0000313" key="16">
    <source>
        <dbReference type="Proteomes" id="UP000683360"/>
    </source>
</evidence>
<evidence type="ECO:0000256" key="2">
    <source>
        <dbReference type="ARBA" id="ARBA00022536"/>
    </source>
</evidence>
<feature type="disulfide bond" evidence="10">
    <location>
        <begin position="550"/>
        <end position="559"/>
    </location>
</feature>
<dbReference type="InterPro" id="IPR009030">
    <property type="entry name" value="Growth_fac_rcpt_cys_sf"/>
</dbReference>
<feature type="domain" description="SMB" evidence="14">
    <location>
        <begin position="88"/>
        <end position="130"/>
    </location>
</feature>
<dbReference type="OrthoDB" id="6162209at2759"/>
<dbReference type="Pfam" id="PF00001">
    <property type="entry name" value="7tm_1"/>
    <property type="match status" value="1"/>
</dbReference>
<dbReference type="InterPro" id="IPR013032">
    <property type="entry name" value="EGF-like_CS"/>
</dbReference>
<keyword evidence="2 10" id="KW-0245">EGF-like domain</keyword>
<evidence type="ECO:0000256" key="9">
    <source>
        <dbReference type="ARBA" id="ARBA00023180"/>
    </source>
</evidence>
<evidence type="ECO:0000259" key="14">
    <source>
        <dbReference type="PROSITE" id="PS50958"/>
    </source>
</evidence>
<dbReference type="InterPro" id="IPR017452">
    <property type="entry name" value="GPCR_Rhodpsn_7TM"/>
</dbReference>
<dbReference type="InterPro" id="IPR000742">
    <property type="entry name" value="EGF"/>
</dbReference>
<dbReference type="CDD" id="cd00054">
    <property type="entry name" value="EGF_CA"/>
    <property type="match status" value="4"/>
</dbReference>
<feature type="transmembrane region" description="Helical" evidence="11">
    <location>
        <begin position="1250"/>
        <end position="1269"/>
    </location>
</feature>
<dbReference type="PANTHER" id="PTHR24049">
    <property type="entry name" value="CRUMBS FAMILY MEMBER"/>
    <property type="match status" value="1"/>
</dbReference>
<feature type="domain" description="G-protein coupled receptors family 1 profile" evidence="13">
    <location>
        <begin position="1229"/>
        <end position="1478"/>
    </location>
</feature>
<organism evidence="15 16">
    <name type="scientific">Mytilus edulis</name>
    <name type="common">Blue mussel</name>
    <dbReference type="NCBI Taxonomy" id="6550"/>
    <lineage>
        <taxon>Eukaryota</taxon>
        <taxon>Metazoa</taxon>
        <taxon>Spiralia</taxon>
        <taxon>Lophotrochozoa</taxon>
        <taxon>Mollusca</taxon>
        <taxon>Bivalvia</taxon>
        <taxon>Autobranchia</taxon>
        <taxon>Pteriomorphia</taxon>
        <taxon>Mytilida</taxon>
        <taxon>Mytiloidea</taxon>
        <taxon>Mytilidae</taxon>
        <taxon>Mytilinae</taxon>
        <taxon>Mytilus</taxon>
    </lineage>
</organism>
<dbReference type="InterPro" id="IPR013320">
    <property type="entry name" value="ConA-like_dom_sf"/>
</dbReference>
<evidence type="ECO:0000256" key="5">
    <source>
        <dbReference type="ARBA" id="ARBA00022737"/>
    </source>
</evidence>
<dbReference type="SMART" id="SM00181">
    <property type="entry name" value="EGF"/>
    <property type="match status" value="14"/>
</dbReference>
<evidence type="ECO:0000256" key="10">
    <source>
        <dbReference type="PROSITE-ProRule" id="PRU00076"/>
    </source>
</evidence>
<feature type="disulfide bond" evidence="10">
    <location>
        <begin position="627"/>
        <end position="636"/>
    </location>
</feature>
<dbReference type="PROSITE" id="PS00022">
    <property type="entry name" value="EGF_1"/>
    <property type="match status" value="8"/>
</dbReference>
<evidence type="ECO:0000259" key="12">
    <source>
        <dbReference type="PROSITE" id="PS50026"/>
    </source>
</evidence>
<dbReference type="InterPro" id="IPR036024">
    <property type="entry name" value="Somatomedin_B-like_dom_sf"/>
</dbReference>
<dbReference type="InterPro" id="IPR000152">
    <property type="entry name" value="EGF-type_Asp/Asn_hydroxyl_site"/>
</dbReference>
<feature type="domain" description="EGF-like" evidence="12">
    <location>
        <begin position="483"/>
        <end position="519"/>
    </location>
</feature>
<dbReference type="InterPro" id="IPR051022">
    <property type="entry name" value="Notch_Cell-Fate_Det"/>
</dbReference>
<feature type="transmembrane region" description="Helical" evidence="11">
    <location>
        <begin position="1328"/>
        <end position="1345"/>
    </location>
</feature>
<evidence type="ECO:0000256" key="4">
    <source>
        <dbReference type="ARBA" id="ARBA00022729"/>
    </source>
</evidence>
<feature type="domain" description="EGF-like" evidence="12">
    <location>
        <begin position="717"/>
        <end position="753"/>
    </location>
</feature>
<keyword evidence="9" id="KW-0325">Glycoprotein</keyword>
<keyword evidence="8 10" id="KW-1015">Disulfide bond</keyword>
<dbReference type="PROSITE" id="PS50026">
    <property type="entry name" value="EGF_3"/>
    <property type="match status" value="11"/>
</dbReference>
<dbReference type="SMART" id="SM00201">
    <property type="entry name" value="SO"/>
    <property type="match status" value="1"/>
</dbReference>
<dbReference type="Proteomes" id="UP000683360">
    <property type="component" value="Unassembled WGS sequence"/>
</dbReference>
<dbReference type="SMART" id="SM00179">
    <property type="entry name" value="EGF_CA"/>
    <property type="match status" value="9"/>
</dbReference>
<dbReference type="InterPro" id="IPR000276">
    <property type="entry name" value="GPCR_Rhodpsn"/>
</dbReference>
<dbReference type="SUPFAM" id="SSF90188">
    <property type="entry name" value="Somatomedin B domain"/>
    <property type="match status" value="1"/>
</dbReference>
<dbReference type="PROSITE" id="PS50262">
    <property type="entry name" value="G_PROTEIN_RECEP_F1_2"/>
    <property type="match status" value="1"/>
</dbReference>
<feature type="domain" description="EGF-like" evidence="12">
    <location>
        <begin position="562"/>
        <end position="599"/>
    </location>
</feature>
<keyword evidence="6 11" id="KW-1133">Transmembrane helix</keyword>
<evidence type="ECO:0000256" key="8">
    <source>
        <dbReference type="ARBA" id="ARBA00023157"/>
    </source>
</evidence>
<dbReference type="CDD" id="cd00637">
    <property type="entry name" value="7tm_classA_rhodopsin-like"/>
    <property type="match status" value="1"/>
</dbReference>
<feature type="domain" description="EGF-like" evidence="12">
    <location>
        <begin position="290"/>
        <end position="329"/>
    </location>
</feature>
<feature type="domain" description="EGF-like" evidence="12">
    <location>
        <begin position="369"/>
        <end position="407"/>
    </location>
</feature>
<keyword evidence="5" id="KW-0677">Repeat</keyword>
<feature type="domain" description="EGF-like" evidence="12">
    <location>
        <begin position="639"/>
        <end position="676"/>
    </location>
</feature>
<dbReference type="SUPFAM" id="SSF57196">
    <property type="entry name" value="EGF/Laminin"/>
    <property type="match status" value="5"/>
</dbReference>
<dbReference type="Pfam" id="PF13385">
    <property type="entry name" value="Laminin_G_3"/>
    <property type="match status" value="1"/>
</dbReference>
<dbReference type="FunFam" id="2.10.25.10:FF:000472">
    <property type="entry name" value="Uncharacterized protein, isoform A"/>
    <property type="match status" value="1"/>
</dbReference>
<feature type="domain" description="EGF-like" evidence="12">
    <location>
        <begin position="521"/>
        <end position="560"/>
    </location>
</feature>
<dbReference type="Pfam" id="PF00008">
    <property type="entry name" value="EGF"/>
    <property type="match status" value="2"/>
</dbReference>
<feature type="domain" description="EGF-like" evidence="12">
    <location>
        <begin position="168"/>
        <end position="202"/>
    </location>
</feature>
<reference evidence="15" key="1">
    <citation type="submission" date="2021-03" db="EMBL/GenBank/DDBJ databases">
        <authorList>
            <person name="Bekaert M."/>
        </authorList>
    </citation>
    <scope>NUCLEOTIDE SEQUENCE</scope>
</reference>
<dbReference type="PROSITE" id="PS50958">
    <property type="entry name" value="SMB_2"/>
    <property type="match status" value="1"/>
</dbReference>
<feature type="domain" description="EGF-like" evidence="12">
    <location>
        <begin position="678"/>
        <end position="715"/>
    </location>
</feature>
<protein>
    <submittedName>
        <fullName evidence="15">Uncharacterized protein</fullName>
    </submittedName>
</protein>
<evidence type="ECO:0000259" key="13">
    <source>
        <dbReference type="PROSITE" id="PS50262"/>
    </source>
</evidence>
<dbReference type="Gene3D" id="1.20.1070.10">
    <property type="entry name" value="Rhodopsin 7-helix transmembrane proteins"/>
    <property type="match status" value="1"/>
</dbReference>
<evidence type="ECO:0000256" key="3">
    <source>
        <dbReference type="ARBA" id="ARBA00022692"/>
    </source>
</evidence>
<dbReference type="SMART" id="SM01411">
    <property type="entry name" value="Ephrin_rec_like"/>
    <property type="match status" value="1"/>
</dbReference>
<dbReference type="SUPFAM" id="SSF57184">
    <property type="entry name" value="Growth factor receptor domain"/>
    <property type="match status" value="1"/>
</dbReference>
<keyword evidence="3 11" id="KW-0812">Transmembrane</keyword>
<evidence type="ECO:0000256" key="7">
    <source>
        <dbReference type="ARBA" id="ARBA00023136"/>
    </source>
</evidence>
<feature type="disulfide bond" evidence="10">
    <location>
        <begin position="666"/>
        <end position="675"/>
    </location>
</feature>
<dbReference type="Gene3D" id="2.60.120.200">
    <property type="match status" value="1"/>
</dbReference>
<proteinExistence type="predicted"/>
<gene>
    <name evidence="15" type="ORF">MEDL_28062</name>
</gene>
<dbReference type="InterPro" id="IPR001212">
    <property type="entry name" value="Somatomedin_B_dom"/>
</dbReference>
<comment type="caution">
    <text evidence="15">The sequence shown here is derived from an EMBL/GenBank/DDBJ whole genome shotgun (WGS) entry which is preliminary data.</text>
</comment>
<dbReference type="FunFam" id="2.10.25.10:FF:000321">
    <property type="entry name" value="Protein delta homolog 1"/>
    <property type="match status" value="1"/>
</dbReference>
<dbReference type="GO" id="GO:0016020">
    <property type="term" value="C:membrane"/>
    <property type="evidence" value="ECO:0007669"/>
    <property type="project" value="UniProtKB-SubCell"/>
</dbReference>
<feature type="disulfide bond" evidence="10">
    <location>
        <begin position="357"/>
        <end position="366"/>
    </location>
</feature>
<dbReference type="SUPFAM" id="SSF49899">
    <property type="entry name" value="Concanavalin A-like lectins/glucanases"/>
    <property type="match status" value="1"/>
</dbReference>
<feature type="disulfide bond" evidence="10">
    <location>
        <begin position="397"/>
        <end position="406"/>
    </location>
</feature>
<feature type="transmembrane region" description="Helical" evidence="11">
    <location>
        <begin position="1421"/>
        <end position="1439"/>
    </location>
</feature>
<keyword evidence="4" id="KW-0732">Signal</keyword>
<dbReference type="PRINTS" id="PR00237">
    <property type="entry name" value="GPCRRHODOPSN"/>
</dbReference>
<dbReference type="PROSITE" id="PS00010">
    <property type="entry name" value="ASX_HYDROXYL"/>
    <property type="match status" value="6"/>
</dbReference>
<feature type="domain" description="EGF-like" evidence="12">
    <location>
        <begin position="331"/>
        <end position="367"/>
    </location>
</feature>
<dbReference type="SUPFAM" id="SSF81321">
    <property type="entry name" value="Family A G protein-coupled receptor-like"/>
    <property type="match status" value="1"/>
</dbReference>
<dbReference type="InterPro" id="IPR001881">
    <property type="entry name" value="EGF-like_Ca-bd_dom"/>
</dbReference>
<keyword evidence="7 11" id="KW-0472">Membrane</keyword>
<feature type="domain" description="EGF-like" evidence="12">
    <location>
        <begin position="601"/>
        <end position="637"/>
    </location>
</feature>
<evidence type="ECO:0000256" key="1">
    <source>
        <dbReference type="ARBA" id="ARBA00004370"/>
    </source>
</evidence>
<dbReference type="GO" id="GO:0005509">
    <property type="term" value="F:calcium ion binding"/>
    <property type="evidence" value="ECO:0007669"/>
    <property type="project" value="InterPro"/>
</dbReference>
<feature type="disulfide bond" evidence="10">
    <location>
        <begin position="509"/>
        <end position="518"/>
    </location>
</feature>
<dbReference type="EMBL" id="CAJPWZ010001404">
    <property type="protein sequence ID" value="CAG2214198.1"/>
    <property type="molecule type" value="Genomic_DNA"/>
</dbReference>
<dbReference type="InterPro" id="IPR018097">
    <property type="entry name" value="EGF_Ca-bd_CS"/>
</dbReference>
<feature type="transmembrane region" description="Helical" evidence="11">
    <location>
        <begin position="1159"/>
        <end position="1183"/>
    </location>
</feature>
<dbReference type="Pfam" id="PF01033">
    <property type="entry name" value="Somatomedin_B"/>
    <property type="match status" value="1"/>
</dbReference>
<feature type="disulfide bond" evidence="10">
    <location>
        <begin position="705"/>
        <end position="714"/>
    </location>
</feature>
<evidence type="ECO:0000313" key="15">
    <source>
        <dbReference type="EMBL" id="CAG2214198.1"/>
    </source>
</evidence>
<evidence type="ECO:0000256" key="11">
    <source>
        <dbReference type="SAM" id="Phobius"/>
    </source>
</evidence>
<feature type="transmembrane region" description="Helical" evidence="11">
    <location>
        <begin position="1215"/>
        <end position="1238"/>
    </location>
</feature>
<keyword evidence="16" id="KW-1185">Reference proteome</keyword>
<dbReference type="PROSITE" id="PS01186">
    <property type="entry name" value="EGF_2"/>
    <property type="match status" value="6"/>
</dbReference>
<comment type="caution">
    <text evidence="10">Lacks conserved residue(s) required for the propagation of feature annotation.</text>
</comment>
<accession>A0A8S3S0N2</accession>
<dbReference type="PROSITE" id="PS01187">
    <property type="entry name" value="EGF_CA"/>
    <property type="match status" value="3"/>
</dbReference>
<name>A0A8S3S0N2_MYTED</name>
<feature type="transmembrane region" description="Helical" evidence="11">
    <location>
        <begin position="1459"/>
        <end position="1481"/>
    </location>
</feature>
<dbReference type="Gene3D" id="2.10.25.10">
    <property type="entry name" value="Laminin"/>
    <property type="match status" value="8"/>
</dbReference>
<sequence>MHYEICCFSNQVLCFLVEPCDKGEYSVTGYAPCKKCPINFYQDQTAQDNCTSCGNNFITERSGSNHSSLCIQLGVAQCPGNSCSQEERARTCEDRCGDAYNNTLPCQCNSGCGAADNCCDDYQWKCVDICTGNADECSGQGACTYKNHRRFCTCNSGNGKRGDNCETELNPCDSNPCWNNGVCMKISSTNFNCTCPVDNSCVMRNESNKAGNDAQWGEDPRQISFKDCEQYCIDNQNCKSIHHEVQSQGKQFCFIYNQTVQLIEKDGAVYSKKECSNNKLFGCDRCEDDLVNSCKPDSCSEYGMCQDLLEDNSKCLCPITGSYTGPKCERVSDLCNPDPCGGNGVCYDYSVRYQCICEAGWTGTNCETNINECVENPNGCLYNGTCMDQMNKYTCSCKEGFTGDKCQIISDFCSSNTCQNGICYENYDTLSSMCKCEDPYRNDAGGSCEMIPACDNVNCTNGTCNAGKCICEIGFEGSLCQHNIDDCMNMPCQHGGTCKDMINSYDCHCVTGYDGDNCENNIDDCVGMCTGSNVDTDKCEDMLNDYRCNCKAGYIGKNCTEEINECLRLYPCEHGGTCTDKVADFECSCREGWTGKRCETPVEYCDPLPCLNGGVCFNLTDDFFCRCQGSTTGETCGNFPKVCSIIDPCTMKGTCQDKDGTAQCNCDDDYAGTSCQLIKDHCAKPDMCNNEGQCVTNLIGFKCECDDSFSGSNCSLYTDPCSSKPCHSTAKCISNEDKYMCYCEQGNTLTDSGCKGINTVEENFDIFMDRYIDGMPAYLRNPIVSHTNDNMTIMFWIRVLARPGENPVLLSLEGIQIGSKPTFNPEMQQFIATSQYLILRNSTDMEMVQYGTDVADGKWHFMVFSWEPSGEVKIFIDSILKKDEKVMTFDMNEDIYMQMIIGSADTHGRISKVRIYKTVFSDIEIYKAKDTDLPPKELVQGWTNIVLSRSTFRMYPSGAGNEKKCDLGFPDCLDEDKKTKPSISCPDDQTKFGTERLTAFSGLKNSYTENKDVKYVNTSVHDDELYIYGSSNEVFVAYDEAMNYDICRFKVYVRYADECQRPETDADVEYCSPNSKHICGLNCPSGKALSLKHKLKYRCGALGVYNFEHPRKKFILPTCGGNQTQTIALTSLDLPGLGSTLVPPTPKESKLIQDKRIRFLMNVVTVIGICFMLVTTLTPTVMISEISNNTTVFNEACPYSLEVLNDLRTAKRTPAIIYLSISMVFGILGNLLVIFVYFGTLRTKKKPHWTFVRAMAITDCLVCVIVIPFEIYQQINQLTFYSNTICKLFRAISVYSTVVSSLFIMSMSAHRVRLVCHPLKQQLTPRQTSFCICIVAIISIIFAWPEAVLSGLSVENLGCNLTGYDCSFSDRFTDTVFPTAYSAVLQSLFIVCIIALVVMYLMIGHRVFRHSGSSAKNMTKIAFVISFCFVLSYLPYVSIKLNAAIKRGNFIVYDETEAVFPILGRMFIINNIVNPYVYWCLNSSFREGSMKFIIQLKCKVVSVMQYVCNRVNEI</sequence>
<dbReference type="FunFam" id="2.10.25.10:FF:000122">
    <property type="entry name" value="Protein crumbs homolog 2"/>
    <property type="match status" value="1"/>
</dbReference>
<dbReference type="Pfam" id="PF12661">
    <property type="entry name" value="hEGF"/>
    <property type="match status" value="3"/>
</dbReference>
<feature type="disulfide bond" evidence="10">
    <location>
        <begin position="589"/>
        <end position="598"/>
    </location>
</feature>
<dbReference type="PROSITE" id="PS00524">
    <property type="entry name" value="SMB_1"/>
    <property type="match status" value="1"/>
</dbReference>
<comment type="subcellular location">
    <subcellularLocation>
        <location evidence="1">Membrane</location>
    </subcellularLocation>
</comment>
<dbReference type="GO" id="GO:0004930">
    <property type="term" value="F:G protein-coupled receptor activity"/>
    <property type="evidence" value="ECO:0007669"/>
    <property type="project" value="InterPro"/>
</dbReference>